<proteinExistence type="predicted"/>
<dbReference type="SUPFAM" id="SSF53822">
    <property type="entry name" value="Periplasmic binding protein-like I"/>
    <property type="match status" value="1"/>
</dbReference>
<dbReference type="AlphaFoldDB" id="A0A7I8VGS3"/>
<protein>
    <submittedName>
        <fullName evidence="2">DgyrCDS3593</fullName>
    </submittedName>
</protein>
<dbReference type="Proteomes" id="UP000549394">
    <property type="component" value="Unassembled WGS sequence"/>
</dbReference>
<organism evidence="2 3">
    <name type="scientific">Dimorphilus gyrociliatus</name>
    <dbReference type="NCBI Taxonomy" id="2664684"/>
    <lineage>
        <taxon>Eukaryota</taxon>
        <taxon>Metazoa</taxon>
        <taxon>Spiralia</taxon>
        <taxon>Lophotrochozoa</taxon>
        <taxon>Annelida</taxon>
        <taxon>Polychaeta</taxon>
        <taxon>Polychaeta incertae sedis</taxon>
        <taxon>Dinophilidae</taxon>
        <taxon>Dimorphilus</taxon>
    </lineage>
</organism>
<comment type="caution">
    <text evidence="2">The sequence shown here is derived from an EMBL/GenBank/DDBJ whole genome shotgun (WGS) entry which is preliminary data.</text>
</comment>
<reference evidence="2 3" key="1">
    <citation type="submission" date="2020-08" db="EMBL/GenBank/DDBJ databases">
        <authorList>
            <person name="Hejnol A."/>
        </authorList>
    </citation>
    <scope>NUCLEOTIDE SEQUENCE [LARGE SCALE GENOMIC DNA]</scope>
</reference>
<keyword evidence="1" id="KW-0472">Membrane</keyword>
<name>A0A7I8VGS3_9ANNE</name>
<feature type="transmembrane region" description="Helical" evidence="1">
    <location>
        <begin position="382"/>
        <end position="404"/>
    </location>
</feature>
<evidence type="ECO:0000313" key="3">
    <source>
        <dbReference type="Proteomes" id="UP000549394"/>
    </source>
</evidence>
<feature type="transmembrane region" description="Helical" evidence="1">
    <location>
        <begin position="613"/>
        <end position="633"/>
    </location>
</feature>
<keyword evidence="1" id="KW-1133">Transmembrane helix</keyword>
<dbReference type="EMBL" id="CAJFCJ010000005">
    <property type="protein sequence ID" value="CAD5114467.1"/>
    <property type="molecule type" value="Genomic_DNA"/>
</dbReference>
<sequence length="680" mass="79263">MLDFLSKKYKLTEEVSLMFTDIGNALQHSKNLDKGITAFINTRYDSQTTIREFSRSIPFPVFTITRNVDETRPCSFFECSFLLQTIRSAKEELEYYIHFINYHKWNKVALLTDFRIILCRIRSDNLVNVLRKAFDLGLFGEGWAWLLMGDFLSYRNVIEDYKRELQGLLGFTQYSLDSSDRRRKFNQIYPYLINSTELCFDLTYKCFLQMGVAELLNILIRSLSNNQLIKYRNTNKFRMKFVEEVSKIGKIELDSNTQKYRMTITDFLRFPGNAKSVSSNQGRLIEELRNSVIKIGFVQMKKKFKFDTKFTLYQYFGQVDLYGRWTGYQGGVDTGEIDIGAANAIITRKSNNIREIKPFTLHYYAILIPSNCCKLARAIMTMWYISVFLFQGLYIAAIVTQFSLESSRGDEKLINTIERLIEHKHLNICWHTNSVVTELMRESYPNRTAFIRLLEKIEQTSGNRSLTECAELVANSFDTEPTVLMITDYEEAMEIRRKYTCSEMNIIELKGFILLAGLPYSASFKYADIFTQEMNKMKRDGIYKMYEPREACPAQIRLNYSVSIGLTAIRHFLTLAVLTVFLLPLIGGILKVFYNAYILKWRLSSTDLKRLNFFYIVKIISSVKLLQGLYTLTHGRLSKMIERRLQEKNGILNFLLRVALFNQENEINPSDAVKLNPLPL</sequence>
<accession>A0A7I8VGS3</accession>
<gene>
    <name evidence="2" type="ORF">DGYR_LOCUS3307</name>
</gene>
<dbReference type="InterPro" id="IPR028082">
    <property type="entry name" value="Peripla_BP_I"/>
</dbReference>
<dbReference type="Gene3D" id="3.40.50.2300">
    <property type="match status" value="1"/>
</dbReference>
<keyword evidence="1" id="KW-0812">Transmembrane</keyword>
<feature type="transmembrane region" description="Helical" evidence="1">
    <location>
        <begin position="572"/>
        <end position="593"/>
    </location>
</feature>
<keyword evidence="3" id="KW-1185">Reference proteome</keyword>
<evidence type="ECO:0000313" key="2">
    <source>
        <dbReference type="EMBL" id="CAD5114467.1"/>
    </source>
</evidence>
<evidence type="ECO:0000256" key="1">
    <source>
        <dbReference type="SAM" id="Phobius"/>
    </source>
</evidence>